<keyword evidence="8" id="KW-0963">Cytoplasm</keyword>
<dbReference type="PANTHER" id="PTHR42945:SF1">
    <property type="entry name" value="HISTIDINE BIOSYNTHESIS BIFUNCTIONAL PROTEIN HIS7"/>
    <property type="match status" value="1"/>
</dbReference>
<evidence type="ECO:0000256" key="2">
    <source>
        <dbReference type="ARBA" id="ARBA00005204"/>
    </source>
</evidence>
<dbReference type="HAMAP" id="MF_01020">
    <property type="entry name" value="HisE"/>
    <property type="match status" value="1"/>
</dbReference>
<dbReference type="UniPathway" id="UPA00031">
    <property type="reaction ID" value="UER00007"/>
</dbReference>
<dbReference type="SUPFAM" id="SSF101386">
    <property type="entry name" value="all-alpha NTP pyrophosphatases"/>
    <property type="match status" value="1"/>
</dbReference>
<comment type="similarity">
    <text evidence="8">Belongs to the PRA-PH family.</text>
</comment>
<dbReference type="Proteomes" id="UP000619545">
    <property type="component" value="Unassembled WGS sequence"/>
</dbReference>
<evidence type="ECO:0000256" key="5">
    <source>
        <dbReference type="ARBA" id="ARBA00022801"/>
    </source>
</evidence>
<dbReference type="GO" id="GO:0004636">
    <property type="term" value="F:phosphoribosyl-ATP diphosphatase activity"/>
    <property type="evidence" value="ECO:0007669"/>
    <property type="project" value="UniProtKB-UniRule"/>
</dbReference>
<organism evidence="9 10">
    <name type="scientific">Methanopyrus kandleri</name>
    <dbReference type="NCBI Taxonomy" id="2320"/>
    <lineage>
        <taxon>Archaea</taxon>
        <taxon>Methanobacteriati</taxon>
        <taxon>Methanobacteriota</taxon>
        <taxon>Methanomada group</taxon>
        <taxon>Methanopyri</taxon>
        <taxon>Methanopyrales</taxon>
        <taxon>Methanopyraceae</taxon>
        <taxon>Methanopyrus</taxon>
    </lineage>
</organism>
<dbReference type="GeneID" id="1476601"/>
<sequence length="100" mass="11457">MGDPEVLLEVYEVIRNRIEERPEGSYVAELTEDDDTKPAINKICEKIIEESGELILAAKDGDREGVVYESTDLIFHVLVLLAYLGIEIGEVFDEFERRRK</sequence>
<dbReference type="PANTHER" id="PTHR42945">
    <property type="entry name" value="HISTIDINE BIOSYNTHESIS BIFUNCTIONAL PROTEIN"/>
    <property type="match status" value="1"/>
</dbReference>
<dbReference type="EMBL" id="DUJS01000004">
    <property type="protein sequence ID" value="HII70340.1"/>
    <property type="molecule type" value="Genomic_DNA"/>
</dbReference>
<evidence type="ECO:0000256" key="1">
    <source>
        <dbReference type="ARBA" id="ARBA00001460"/>
    </source>
</evidence>
<proteinExistence type="inferred from homology"/>
<keyword evidence="7 8" id="KW-0368">Histidine biosynthesis</keyword>
<comment type="subcellular location">
    <subcellularLocation>
        <location evidence="8">Cytoplasm</location>
    </subcellularLocation>
</comment>
<comment type="caution">
    <text evidence="9">The sequence shown here is derived from an EMBL/GenBank/DDBJ whole genome shotgun (WGS) entry which is preliminary data.</text>
</comment>
<reference evidence="9" key="1">
    <citation type="journal article" date="2020" name="bioRxiv">
        <title>A rank-normalized archaeal taxonomy based on genome phylogeny resolves widespread incomplete and uneven classifications.</title>
        <authorList>
            <person name="Rinke C."/>
            <person name="Chuvochina M."/>
            <person name="Mussig A.J."/>
            <person name="Chaumeil P.-A."/>
            <person name="Waite D.W."/>
            <person name="Whitman W.B."/>
            <person name="Parks D.H."/>
            <person name="Hugenholtz P."/>
        </authorList>
    </citation>
    <scope>NUCLEOTIDE SEQUENCE</scope>
    <source>
        <strain evidence="9">UBA8853</strain>
    </source>
</reference>
<evidence type="ECO:0000256" key="7">
    <source>
        <dbReference type="ARBA" id="ARBA00023102"/>
    </source>
</evidence>
<keyword evidence="5 8" id="KW-0378">Hydrolase</keyword>
<dbReference type="InterPro" id="IPR008179">
    <property type="entry name" value="HisE"/>
</dbReference>
<dbReference type="CDD" id="cd11534">
    <property type="entry name" value="NTP-PPase_HisIE_like"/>
    <property type="match status" value="1"/>
</dbReference>
<keyword evidence="3 8" id="KW-0028">Amino-acid biosynthesis</keyword>
<dbReference type="NCBIfam" id="TIGR03188">
    <property type="entry name" value="histidine_hisI"/>
    <property type="match status" value="1"/>
</dbReference>
<dbReference type="GO" id="GO:0005524">
    <property type="term" value="F:ATP binding"/>
    <property type="evidence" value="ECO:0007669"/>
    <property type="project" value="UniProtKB-KW"/>
</dbReference>
<dbReference type="AlphaFoldDB" id="A0A832WKP4"/>
<accession>A0A832WKP4</accession>
<evidence type="ECO:0000256" key="8">
    <source>
        <dbReference type="HAMAP-Rule" id="MF_01020"/>
    </source>
</evidence>
<dbReference type="EC" id="3.6.1.31" evidence="8"/>
<evidence type="ECO:0000256" key="6">
    <source>
        <dbReference type="ARBA" id="ARBA00022840"/>
    </source>
</evidence>
<keyword evidence="6 8" id="KW-0067">ATP-binding</keyword>
<name>A0A832WKP4_9EURY</name>
<dbReference type="OMA" id="DLWFHCM"/>
<dbReference type="GO" id="GO:0005737">
    <property type="term" value="C:cytoplasm"/>
    <property type="evidence" value="ECO:0007669"/>
    <property type="project" value="UniProtKB-SubCell"/>
</dbReference>
<evidence type="ECO:0000256" key="3">
    <source>
        <dbReference type="ARBA" id="ARBA00022605"/>
    </source>
</evidence>
<dbReference type="InterPro" id="IPR021130">
    <property type="entry name" value="PRib-ATP_PPHydrolase-like"/>
</dbReference>
<protein>
    <recommendedName>
        <fullName evidence="8">Phosphoribosyl-ATP pyrophosphatase</fullName>
        <shortName evidence="8">PRA-PH</shortName>
        <ecNumber evidence="8">3.6.1.31</ecNumber>
    </recommendedName>
</protein>
<evidence type="ECO:0000313" key="10">
    <source>
        <dbReference type="Proteomes" id="UP000619545"/>
    </source>
</evidence>
<evidence type="ECO:0000256" key="4">
    <source>
        <dbReference type="ARBA" id="ARBA00022741"/>
    </source>
</evidence>
<dbReference type="SMR" id="A0A832WKP4"/>
<dbReference type="RefSeq" id="WP_011018870.1">
    <property type="nucleotide sequence ID" value="NZ_DUJS01000004.1"/>
</dbReference>
<dbReference type="Pfam" id="PF01503">
    <property type="entry name" value="PRA-PH"/>
    <property type="match status" value="1"/>
</dbReference>
<dbReference type="GO" id="GO:0000105">
    <property type="term" value="P:L-histidine biosynthetic process"/>
    <property type="evidence" value="ECO:0007669"/>
    <property type="project" value="UniProtKB-UniRule"/>
</dbReference>
<comment type="pathway">
    <text evidence="2 8">Amino-acid biosynthesis; L-histidine biosynthesis; L-histidine from 5-phospho-alpha-D-ribose 1-diphosphate: step 2/9.</text>
</comment>
<keyword evidence="4 8" id="KW-0547">Nucleotide-binding</keyword>
<dbReference type="Gene3D" id="1.10.287.1080">
    <property type="entry name" value="MazG-like"/>
    <property type="match status" value="1"/>
</dbReference>
<evidence type="ECO:0000313" key="9">
    <source>
        <dbReference type="EMBL" id="HII70340.1"/>
    </source>
</evidence>
<comment type="catalytic activity">
    <reaction evidence="1 8">
        <text>1-(5-phospho-beta-D-ribosyl)-ATP + H2O = 1-(5-phospho-beta-D-ribosyl)-5'-AMP + diphosphate + H(+)</text>
        <dbReference type="Rhea" id="RHEA:22828"/>
        <dbReference type="ChEBI" id="CHEBI:15377"/>
        <dbReference type="ChEBI" id="CHEBI:15378"/>
        <dbReference type="ChEBI" id="CHEBI:33019"/>
        <dbReference type="ChEBI" id="CHEBI:59457"/>
        <dbReference type="ChEBI" id="CHEBI:73183"/>
        <dbReference type="EC" id="3.6.1.31"/>
    </reaction>
</comment>
<gene>
    <name evidence="8" type="primary">hisE</name>
    <name evidence="9" type="ORF">HA336_03815</name>
</gene>